<name>A0A935K2F7_9RHOO</name>
<reference evidence="2 3" key="1">
    <citation type="submission" date="2020-10" db="EMBL/GenBank/DDBJ databases">
        <title>Connecting structure to function with the recovery of over 1000 high-quality activated sludge metagenome-assembled genomes encoding full-length rRNA genes using long-read sequencing.</title>
        <authorList>
            <person name="Singleton C.M."/>
            <person name="Petriglieri F."/>
            <person name="Kristensen J.M."/>
            <person name="Kirkegaard R.H."/>
            <person name="Michaelsen T.Y."/>
            <person name="Andersen M.H."/>
            <person name="Karst S.M."/>
            <person name="Dueholm M.S."/>
            <person name="Nielsen P.H."/>
            <person name="Albertsen M."/>
        </authorList>
    </citation>
    <scope>NUCLEOTIDE SEQUENCE [LARGE SCALE GENOMIC DNA]</scope>
    <source>
        <strain evidence="2">EsbW_18-Q3-R4-48_BATAC.463</strain>
    </source>
</reference>
<protein>
    <recommendedName>
        <fullName evidence="4">Lipoprotein</fullName>
    </recommendedName>
</protein>
<organism evidence="2 3">
    <name type="scientific">Candidatus Dechloromonas phosphorivorans</name>
    <dbReference type="NCBI Taxonomy" id="2899244"/>
    <lineage>
        <taxon>Bacteria</taxon>
        <taxon>Pseudomonadati</taxon>
        <taxon>Pseudomonadota</taxon>
        <taxon>Betaproteobacteria</taxon>
        <taxon>Rhodocyclales</taxon>
        <taxon>Azonexaceae</taxon>
        <taxon>Dechloromonas</taxon>
    </lineage>
</organism>
<gene>
    <name evidence="2" type="ORF">IPJ38_08835</name>
</gene>
<keyword evidence="1" id="KW-0732">Signal</keyword>
<dbReference type="EMBL" id="JADJMS010000017">
    <property type="protein sequence ID" value="MBK7415183.1"/>
    <property type="molecule type" value="Genomic_DNA"/>
</dbReference>
<proteinExistence type="predicted"/>
<dbReference type="AlphaFoldDB" id="A0A935K2F7"/>
<sequence length="149" mass="16672">MIMRLRHLFLSLLALPLLSACVNDGATYEIDNTREHVLSLIREQPYFWDNKVELFMVVSRMPACMRRHPMGTGAANGKVEIYQVPSGAFIIKVGKRMYATETQNCVNFVKMDGEPAEGMGKLMGTFREKKGVLVFVKEEGDTPAAAAEE</sequence>
<dbReference type="Proteomes" id="UP000739411">
    <property type="component" value="Unassembled WGS sequence"/>
</dbReference>
<evidence type="ECO:0000313" key="3">
    <source>
        <dbReference type="Proteomes" id="UP000739411"/>
    </source>
</evidence>
<evidence type="ECO:0000256" key="1">
    <source>
        <dbReference type="SAM" id="SignalP"/>
    </source>
</evidence>
<feature type="chain" id="PRO_5037081902" description="Lipoprotein" evidence="1">
    <location>
        <begin position="20"/>
        <end position="149"/>
    </location>
</feature>
<evidence type="ECO:0008006" key="4">
    <source>
        <dbReference type="Google" id="ProtNLM"/>
    </source>
</evidence>
<accession>A0A935K2F7</accession>
<feature type="signal peptide" evidence="1">
    <location>
        <begin position="1"/>
        <end position="19"/>
    </location>
</feature>
<comment type="caution">
    <text evidence="2">The sequence shown here is derived from an EMBL/GenBank/DDBJ whole genome shotgun (WGS) entry which is preliminary data.</text>
</comment>
<evidence type="ECO:0000313" key="2">
    <source>
        <dbReference type="EMBL" id="MBK7415183.1"/>
    </source>
</evidence>
<dbReference type="PROSITE" id="PS51257">
    <property type="entry name" value="PROKAR_LIPOPROTEIN"/>
    <property type="match status" value="1"/>
</dbReference>